<dbReference type="GO" id="GO:0005730">
    <property type="term" value="C:nucleolus"/>
    <property type="evidence" value="ECO:0007669"/>
    <property type="project" value="UniProtKB-SubCell"/>
</dbReference>
<evidence type="ECO:0000256" key="4">
    <source>
        <dbReference type="ARBA" id="ARBA00023163"/>
    </source>
</evidence>
<dbReference type="VEuPathDB" id="FungiDB:C8Q69DRAFT_501311"/>
<comment type="similarity">
    <text evidence="2">Belongs to the eukaryotic RPA49/POLR1E RNA polymerase subunit family.</text>
</comment>
<feature type="region of interest" description="Disordered" evidence="6">
    <location>
        <begin position="408"/>
        <end position="432"/>
    </location>
</feature>
<protein>
    <submittedName>
        <fullName evidence="7">A49-like RNA polymerase I associated factor-domain-containing protein</fullName>
    </submittedName>
</protein>
<dbReference type="RefSeq" id="XP_028482103.1">
    <property type="nucleotide sequence ID" value="XM_028632359.1"/>
</dbReference>
<evidence type="ECO:0000256" key="2">
    <source>
        <dbReference type="ARBA" id="ARBA00009430"/>
    </source>
</evidence>
<evidence type="ECO:0000313" key="7">
    <source>
        <dbReference type="EMBL" id="RWQ92458.1"/>
    </source>
</evidence>
<evidence type="ECO:0000313" key="8">
    <source>
        <dbReference type="Proteomes" id="UP000283841"/>
    </source>
</evidence>
<evidence type="ECO:0000256" key="6">
    <source>
        <dbReference type="SAM" id="MobiDB-lite"/>
    </source>
</evidence>
<dbReference type="STRING" id="264951.A0A443HKX4"/>
<dbReference type="PANTHER" id="PTHR14440">
    <property type="entry name" value="DNA-DIRECTED RNA POLYMERASE I SUBUNIT RPA49"/>
    <property type="match status" value="1"/>
</dbReference>
<dbReference type="Pfam" id="PF06870">
    <property type="entry name" value="RNA_pol_I_A49"/>
    <property type="match status" value="1"/>
</dbReference>
<proteinExistence type="inferred from homology"/>
<name>A0A443HKX4_BYSSP</name>
<sequence length="497" mass="54308">MAVDVAEKKRKRASDRHERPSKKPALDPQDLPPLKASVVEDESELAPVIVTTPGLQPPRKLPLHPYFKSRRDTDSSSSRGRNPGIVSSEILLQSSEHPKLDFVGREADDDADAQLKHYIAVVDPAQKTWQFVEARKVTLRGVVRRLKVRGDKEEEEEEDEVQTIRAQRNALTDAFGTKQSRKAAQSVAENATLSNAPAGQTNAAESALLSSMPVDTLAMKDKEKAVQAEIQAAKPIPQANLSASHPSDVYTLDVLVAGGVSTLRQLPNIKEWQDSVAAGREVRVTSRYVVNRVNAVVESGNTTQLQILRYILLLLEFARSLRGGAKAGGTLPPGSKRLPPRDDLRRILSSTLGGNPSEKIAPSAVLPDPVIDSIRRKHAPQGSHLTKTDITLLHTTICALSLHIPPAPAKDGGSSSQGGNSPNELATDPSDLRDDLRLDNQVILQYFRELGCRVDRPRESEFAKWGIKGGKVEAAARRVCRLRVPVEFPKVSRGGRR</sequence>
<evidence type="ECO:0000256" key="3">
    <source>
        <dbReference type="ARBA" id="ARBA00022478"/>
    </source>
</evidence>
<keyword evidence="8" id="KW-1185">Reference proteome</keyword>
<dbReference type="GO" id="GO:0003677">
    <property type="term" value="F:DNA binding"/>
    <property type="evidence" value="ECO:0007669"/>
    <property type="project" value="InterPro"/>
</dbReference>
<dbReference type="Proteomes" id="UP000283841">
    <property type="component" value="Unassembled WGS sequence"/>
</dbReference>
<organism evidence="7 8">
    <name type="scientific">Byssochlamys spectabilis</name>
    <name type="common">Paecilomyces variotii</name>
    <dbReference type="NCBI Taxonomy" id="264951"/>
    <lineage>
        <taxon>Eukaryota</taxon>
        <taxon>Fungi</taxon>
        <taxon>Dikarya</taxon>
        <taxon>Ascomycota</taxon>
        <taxon>Pezizomycotina</taxon>
        <taxon>Eurotiomycetes</taxon>
        <taxon>Eurotiomycetidae</taxon>
        <taxon>Eurotiales</taxon>
        <taxon>Thermoascaceae</taxon>
        <taxon>Paecilomyces</taxon>
    </lineage>
</organism>
<dbReference type="GO" id="GO:0006351">
    <property type="term" value="P:DNA-templated transcription"/>
    <property type="evidence" value="ECO:0007669"/>
    <property type="project" value="InterPro"/>
</dbReference>
<reference evidence="7 8" key="1">
    <citation type="journal article" date="2018" name="Front. Microbiol.">
        <title>Genomic and genetic insights into a cosmopolitan fungus, Paecilomyces variotii (Eurotiales).</title>
        <authorList>
            <person name="Urquhart A.S."/>
            <person name="Mondo S.J."/>
            <person name="Makela M.R."/>
            <person name="Hane J.K."/>
            <person name="Wiebenga A."/>
            <person name="He G."/>
            <person name="Mihaltcheva S."/>
            <person name="Pangilinan J."/>
            <person name="Lipzen A."/>
            <person name="Barry K."/>
            <person name="de Vries R.P."/>
            <person name="Grigoriev I.V."/>
            <person name="Idnurm A."/>
        </authorList>
    </citation>
    <scope>NUCLEOTIDE SEQUENCE [LARGE SCALE GENOMIC DNA]</scope>
    <source>
        <strain evidence="7 8">CBS 101075</strain>
    </source>
</reference>
<feature type="region of interest" description="Disordered" evidence="6">
    <location>
        <begin position="49"/>
        <end position="86"/>
    </location>
</feature>
<gene>
    <name evidence="7" type="ORF">C8Q69DRAFT_501311</name>
</gene>
<keyword evidence="3" id="KW-0240">DNA-directed RNA polymerase</keyword>
<keyword evidence="4" id="KW-0804">Transcription</keyword>
<evidence type="ECO:0000256" key="1">
    <source>
        <dbReference type="ARBA" id="ARBA00004604"/>
    </source>
</evidence>
<dbReference type="InterPro" id="IPR009668">
    <property type="entry name" value="RNA_pol-assoc_fac_A49-like"/>
</dbReference>
<keyword evidence="5" id="KW-0539">Nucleus</keyword>
<dbReference type="GO" id="GO:0000428">
    <property type="term" value="C:DNA-directed RNA polymerase complex"/>
    <property type="evidence" value="ECO:0007669"/>
    <property type="project" value="UniProtKB-KW"/>
</dbReference>
<feature type="region of interest" description="Disordered" evidence="6">
    <location>
        <begin position="1"/>
        <end position="37"/>
    </location>
</feature>
<accession>A0A443HKX4</accession>
<dbReference type="OrthoDB" id="532500at2759"/>
<comment type="subcellular location">
    <subcellularLocation>
        <location evidence="1">Nucleus</location>
        <location evidence="1">Nucleolus</location>
    </subcellularLocation>
</comment>
<feature type="compositionally biased region" description="Low complexity" evidence="6">
    <location>
        <begin position="412"/>
        <end position="421"/>
    </location>
</feature>
<dbReference type="GeneID" id="39601636"/>
<feature type="compositionally biased region" description="Basic residues" evidence="6">
    <location>
        <begin position="8"/>
        <end position="22"/>
    </location>
</feature>
<dbReference type="AlphaFoldDB" id="A0A443HKX4"/>
<dbReference type="EMBL" id="RCNU01000013">
    <property type="protein sequence ID" value="RWQ92458.1"/>
    <property type="molecule type" value="Genomic_DNA"/>
</dbReference>
<evidence type="ECO:0000256" key="5">
    <source>
        <dbReference type="ARBA" id="ARBA00023242"/>
    </source>
</evidence>
<comment type="caution">
    <text evidence="7">The sequence shown here is derived from an EMBL/GenBank/DDBJ whole genome shotgun (WGS) entry which is preliminary data.</text>
</comment>